<protein>
    <submittedName>
        <fullName evidence="1">Uncharacterized protein</fullName>
    </submittedName>
</protein>
<reference evidence="1 2" key="1">
    <citation type="journal article" date="2022" name="bioRxiv">
        <title>Genomics of Preaxostyla Flagellates Illuminates Evolutionary Transitions and the Path Towards Mitochondrial Loss.</title>
        <authorList>
            <person name="Novak L.V.F."/>
            <person name="Treitli S.C."/>
            <person name="Pyrih J."/>
            <person name="Halakuc P."/>
            <person name="Pipaliya S.V."/>
            <person name="Vacek V."/>
            <person name="Brzon O."/>
            <person name="Soukal P."/>
            <person name="Eme L."/>
            <person name="Dacks J.B."/>
            <person name="Karnkowska A."/>
            <person name="Elias M."/>
            <person name="Hampl V."/>
        </authorList>
    </citation>
    <scope>NUCLEOTIDE SEQUENCE [LARGE SCALE GENOMIC DNA]</scope>
    <source>
        <strain evidence="1">NAU3</strain>
        <tissue evidence="1">Gut</tissue>
    </source>
</reference>
<evidence type="ECO:0000313" key="1">
    <source>
        <dbReference type="EMBL" id="KAK2947397.1"/>
    </source>
</evidence>
<accession>A0ABQ9X9M3</accession>
<gene>
    <name evidence="1" type="ORF">BLNAU_17643</name>
</gene>
<comment type="caution">
    <text evidence="1">The sequence shown here is derived from an EMBL/GenBank/DDBJ whole genome shotgun (WGS) entry which is preliminary data.</text>
</comment>
<sequence length="92" mass="10512">MHLQNESKLSQFISQSSSVTFQSISKTFRFRKEHSFERIQIIQEGEDQRHSTMTDGKNIPCQGSRSHITSFNSGFGDVLGFVFLPKLSSVER</sequence>
<evidence type="ECO:0000313" key="2">
    <source>
        <dbReference type="Proteomes" id="UP001281761"/>
    </source>
</evidence>
<dbReference type="Proteomes" id="UP001281761">
    <property type="component" value="Unassembled WGS sequence"/>
</dbReference>
<dbReference type="EMBL" id="JARBJD010000202">
    <property type="protein sequence ID" value="KAK2947397.1"/>
    <property type="molecule type" value="Genomic_DNA"/>
</dbReference>
<keyword evidence="2" id="KW-1185">Reference proteome</keyword>
<proteinExistence type="predicted"/>
<organism evidence="1 2">
    <name type="scientific">Blattamonas nauphoetae</name>
    <dbReference type="NCBI Taxonomy" id="2049346"/>
    <lineage>
        <taxon>Eukaryota</taxon>
        <taxon>Metamonada</taxon>
        <taxon>Preaxostyla</taxon>
        <taxon>Oxymonadida</taxon>
        <taxon>Blattamonas</taxon>
    </lineage>
</organism>
<name>A0ABQ9X9M3_9EUKA</name>